<feature type="compositionally biased region" description="Basic and acidic residues" evidence="1">
    <location>
        <begin position="46"/>
        <end position="63"/>
    </location>
</feature>
<dbReference type="EMBL" id="VSSQ01072377">
    <property type="protein sequence ID" value="MPN23780.1"/>
    <property type="molecule type" value="Genomic_DNA"/>
</dbReference>
<feature type="compositionally biased region" description="Polar residues" evidence="1">
    <location>
        <begin position="1"/>
        <end position="11"/>
    </location>
</feature>
<organism evidence="2">
    <name type="scientific">bioreactor metagenome</name>
    <dbReference type="NCBI Taxonomy" id="1076179"/>
    <lineage>
        <taxon>unclassified sequences</taxon>
        <taxon>metagenomes</taxon>
        <taxon>ecological metagenomes</taxon>
    </lineage>
</organism>
<feature type="compositionally biased region" description="Low complexity" evidence="1">
    <location>
        <begin position="86"/>
        <end position="100"/>
    </location>
</feature>
<reference evidence="2" key="1">
    <citation type="submission" date="2019-08" db="EMBL/GenBank/DDBJ databases">
        <authorList>
            <person name="Kucharzyk K."/>
            <person name="Murdoch R.W."/>
            <person name="Higgins S."/>
            <person name="Loffler F."/>
        </authorList>
    </citation>
    <scope>NUCLEOTIDE SEQUENCE</scope>
</reference>
<accession>A0A645GCH5</accession>
<evidence type="ECO:0000313" key="2">
    <source>
        <dbReference type="EMBL" id="MPN23780.1"/>
    </source>
</evidence>
<name>A0A645GCH5_9ZZZZ</name>
<evidence type="ECO:0000256" key="1">
    <source>
        <dbReference type="SAM" id="MobiDB-lite"/>
    </source>
</evidence>
<sequence>MRGHQGSNPQRAGNDKDEVAGRADAHHDADMLTADTLSQHEGILGADRDDQRESGEHSRDGGSHRTSFWSRPRIMPQPGIPDGRFRTAARAAPRPSRLAA</sequence>
<comment type="caution">
    <text evidence="2">The sequence shown here is derived from an EMBL/GenBank/DDBJ whole genome shotgun (WGS) entry which is preliminary data.</text>
</comment>
<dbReference type="AlphaFoldDB" id="A0A645GCH5"/>
<feature type="compositionally biased region" description="Basic and acidic residues" evidence="1">
    <location>
        <begin position="13"/>
        <end position="30"/>
    </location>
</feature>
<proteinExistence type="predicted"/>
<feature type="region of interest" description="Disordered" evidence="1">
    <location>
        <begin position="1"/>
        <end position="100"/>
    </location>
</feature>
<protein>
    <submittedName>
        <fullName evidence="2">Uncharacterized protein</fullName>
    </submittedName>
</protein>
<gene>
    <name evidence="2" type="ORF">SDC9_171173</name>
</gene>